<gene>
    <name evidence="1" type="ORF">Nfla_4202</name>
</gene>
<sequence length="115" mass="12604">MEWEHDHAQSRISHTLYSGSFKENPSEQLPIRNSQFAVNTRMALRKGETFAWRGVGGVGGVGGKRIYAFFSTRSYAAGFTLPTLPTLPTPKSFINNGFAVILVPFVNTPCLQAGV</sequence>
<proteinExistence type="predicted"/>
<evidence type="ECO:0000313" key="1">
    <source>
        <dbReference type="EMBL" id="ADO19088.1"/>
    </source>
</evidence>
<organism evidence="1">
    <name type="scientific">Nostoc flagelliforme str. Sunitezuoqi</name>
    <dbReference type="NCBI Taxonomy" id="676037"/>
    <lineage>
        <taxon>Bacteria</taxon>
        <taxon>Bacillati</taxon>
        <taxon>Cyanobacteriota</taxon>
        <taxon>Cyanophyceae</taxon>
        <taxon>Nostocales</taxon>
        <taxon>Nostocaceae</taxon>
        <taxon>Nostoc</taxon>
    </lineage>
</organism>
<dbReference type="AlphaFoldDB" id="E7DPT0"/>
<protein>
    <submittedName>
        <fullName evidence="1">DUF500 and SH3 domain protein</fullName>
    </submittedName>
</protein>
<name>E7DPT0_9NOSO</name>
<accession>E7DPT0</accession>
<reference evidence="1" key="1">
    <citation type="journal article" date="2011" name="Acta Physiol. Plant.">
        <title>An investigation on the genetic background of Nostoc flagelliforme by similarity analysis of its partial genomic DNA and phylogenetic comparison of deduced related species.</title>
        <authorList>
            <person name="Gao X."/>
            <person name="Liu K."/>
            <person name="Qiu B.S."/>
        </authorList>
    </citation>
    <scope>NUCLEOTIDE SEQUENCE</scope>
    <source>
        <strain evidence="1">Sunitezuoqi</strain>
    </source>
</reference>
<dbReference type="EMBL" id="HQ291114">
    <property type="protein sequence ID" value="ADO19088.1"/>
    <property type="molecule type" value="Genomic_DNA"/>
</dbReference>